<name>A0ABY3X9B8_9GAMM</name>
<evidence type="ECO:0000313" key="2">
    <source>
        <dbReference type="Proteomes" id="UP000829194"/>
    </source>
</evidence>
<accession>A0ABY3X9B8</accession>
<keyword evidence="2" id="KW-1185">Reference proteome</keyword>
<gene>
    <name evidence="1" type="ORF">MOV92_22435</name>
</gene>
<sequence>MTAFVITWNLNKERENYAQARKDFIAHLERHANVGESGMESVRWISTTYSVDQICNDLRTKMDKNGRIFVSQVVSGTHHG</sequence>
<protein>
    <submittedName>
        <fullName evidence="1">Uncharacterized protein</fullName>
    </submittedName>
</protein>
<organism evidence="1 2">
    <name type="scientific">Lysobacter gummosus</name>
    <dbReference type="NCBI Taxonomy" id="262324"/>
    <lineage>
        <taxon>Bacteria</taxon>
        <taxon>Pseudomonadati</taxon>
        <taxon>Pseudomonadota</taxon>
        <taxon>Gammaproteobacteria</taxon>
        <taxon>Lysobacterales</taxon>
        <taxon>Lysobacteraceae</taxon>
        <taxon>Lysobacter</taxon>
    </lineage>
</organism>
<dbReference type="Proteomes" id="UP000829194">
    <property type="component" value="Chromosome"/>
</dbReference>
<proteinExistence type="predicted"/>
<dbReference type="EMBL" id="CP093547">
    <property type="protein sequence ID" value="UNP29193.1"/>
    <property type="molecule type" value="Genomic_DNA"/>
</dbReference>
<dbReference type="RefSeq" id="WP_057944689.1">
    <property type="nucleotide sequence ID" value="NZ_CP011131.1"/>
</dbReference>
<evidence type="ECO:0000313" key="1">
    <source>
        <dbReference type="EMBL" id="UNP29193.1"/>
    </source>
</evidence>
<reference evidence="1 2" key="1">
    <citation type="submission" date="2022-03" db="EMBL/GenBank/DDBJ databases">
        <title>Complete genome sequence of Lysobacter capsici VKM B-2533 and Lysobacter gummosus 10.1.1, promising sources of lytic agents.</title>
        <authorList>
            <person name="Tarlachkov S.V."/>
            <person name="Kudryakova I.V."/>
            <person name="Afoshin A.S."/>
            <person name="Leontyevskaya E.A."/>
            <person name="Leontyevskaya N.V."/>
        </authorList>
    </citation>
    <scope>NUCLEOTIDE SEQUENCE [LARGE SCALE GENOMIC DNA]</scope>
    <source>
        <strain evidence="1 2">10.1.1</strain>
    </source>
</reference>